<dbReference type="AlphaFoldDB" id="A0A822XQV0"/>
<comment type="function">
    <text evidence="7">May be a cell surface adhesion protein.</text>
</comment>
<dbReference type="InterPro" id="IPR036378">
    <property type="entry name" value="FAS1_dom_sf"/>
</dbReference>
<sequence length="120" mass="13433">MAATEDEAPTPVPNQLNLTSLMSKRGCKVFTNTLVASEAEQTFDNNIEGGLTVFYPTNQVFKDFMLKYKNLTGDGKNLLLLYHRIPVYHSMEMLRSKNRVVNTIVIGGANKYDSTIQNDA</sequence>
<evidence type="ECO:0000259" key="8">
    <source>
        <dbReference type="PROSITE" id="PS50213"/>
    </source>
</evidence>
<evidence type="ECO:0000313" key="10">
    <source>
        <dbReference type="Proteomes" id="UP000607653"/>
    </source>
</evidence>
<keyword evidence="3" id="KW-1003">Cell membrane</keyword>
<keyword evidence="6" id="KW-0472">Membrane</keyword>
<keyword evidence="10" id="KW-1185">Reference proteome</keyword>
<organism evidence="9 10">
    <name type="scientific">Nelumbo nucifera</name>
    <name type="common">Sacred lotus</name>
    <dbReference type="NCBI Taxonomy" id="4432"/>
    <lineage>
        <taxon>Eukaryota</taxon>
        <taxon>Viridiplantae</taxon>
        <taxon>Streptophyta</taxon>
        <taxon>Embryophyta</taxon>
        <taxon>Tracheophyta</taxon>
        <taxon>Spermatophyta</taxon>
        <taxon>Magnoliopsida</taxon>
        <taxon>Proteales</taxon>
        <taxon>Nelumbonaceae</taxon>
        <taxon>Nelumbo</taxon>
    </lineage>
</organism>
<evidence type="ECO:0000256" key="6">
    <source>
        <dbReference type="ARBA" id="ARBA00023136"/>
    </source>
</evidence>
<dbReference type="GO" id="GO:0098552">
    <property type="term" value="C:side of membrane"/>
    <property type="evidence" value="ECO:0007669"/>
    <property type="project" value="UniProtKB-KW"/>
</dbReference>
<comment type="caution">
    <text evidence="9">The sequence shown here is derived from an EMBL/GenBank/DDBJ whole genome shotgun (WGS) entry which is preliminary data.</text>
</comment>
<dbReference type="Proteomes" id="UP000607653">
    <property type="component" value="Unassembled WGS sequence"/>
</dbReference>
<accession>A0A822XQV0</accession>
<comment type="subcellular location">
    <subcellularLocation>
        <location evidence="1">Cell membrane</location>
        <topology evidence="1">Lipid-anchor</topology>
        <topology evidence="1">GPI-anchor</topology>
    </subcellularLocation>
</comment>
<keyword evidence="5" id="KW-0732">Signal</keyword>
<keyword evidence="4" id="KW-0325">Glycoprotein</keyword>
<evidence type="ECO:0000313" key="9">
    <source>
        <dbReference type="EMBL" id="DAD21531.1"/>
    </source>
</evidence>
<keyword evidence="4" id="KW-0449">Lipoprotein</keyword>
<evidence type="ECO:0000256" key="7">
    <source>
        <dbReference type="ARBA" id="ARBA00024686"/>
    </source>
</evidence>
<dbReference type="InterPro" id="IPR000782">
    <property type="entry name" value="FAS1_domain"/>
</dbReference>
<feature type="domain" description="FAS1" evidence="8">
    <location>
        <begin position="14"/>
        <end position="120"/>
    </location>
</feature>
<dbReference type="Gene3D" id="2.30.180.10">
    <property type="entry name" value="FAS1 domain"/>
    <property type="match status" value="1"/>
</dbReference>
<dbReference type="PROSITE" id="PS50213">
    <property type="entry name" value="FAS1"/>
    <property type="match status" value="1"/>
</dbReference>
<comment type="similarity">
    <text evidence="2">Belongs to the fasciclin-like AGP family.</text>
</comment>
<name>A0A822XQV0_NELNU</name>
<proteinExistence type="inferred from homology"/>
<evidence type="ECO:0000256" key="2">
    <source>
        <dbReference type="ARBA" id="ARBA00007843"/>
    </source>
</evidence>
<dbReference type="GO" id="GO:0005886">
    <property type="term" value="C:plasma membrane"/>
    <property type="evidence" value="ECO:0007669"/>
    <property type="project" value="UniProtKB-SubCell"/>
</dbReference>
<dbReference type="InterPro" id="IPR045003">
    <property type="entry name" value="FLA_A"/>
</dbReference>
<dbReference type="SUPFAM" id="SSF82153">
    <property type="entry name" value="FAS1 domain"/>
    <property type="match status" value="1"/>
</dbReference>
<dbReference type="PANTHER" id="PTHR32077:SF86">
    <property type="entry name" value="FAS1 DOMAIN-CONTAINING PROTEIN SELMODRAFT_448915"/>
    <property type="match status" value="1"/>
</dbReference>
<evidence type="ECO:0000256" key="3">
    <source>
        <dbReference type="ARBA" id="ARBA00022475"/>
    </source>
</evidence>
<protein>
    <recommendedName>
        <fullName evidence="8">FAS1 domain-containing protein</fullName>
    </recommendedName>
</protein>
<evidence type="ECO:0000256" key="5">
    <source>
        <dbReference type="ARBA" id="ARBA00022729"/>
    </source>
</evidence>
<dbReference type="PANTHER" id="PTHR32077">
    <property type="entry name" value="FASCICLIN-LIKE ARABINOGALACTAN PROTEIN"/>
    <property type="match status" value="1"/>
</dbReference>
<dbReference type="EMBL" id="DUZY01000001">
    <property type="protein sequence ID" value="DAD21531.1"/>
    <property type="molecule type" value="Genomic_DNA"/>
</dbReference>
<reference evidence="9 10" key="1">
    <citation type="journal article" date="2020" name="Mol. Biol. Evol.">
        <title>Distinct Expression and Methylation Patterns for Genes with Different Fates following a Single Whole-Genome Duplication in Flowering Plants.</title>
        <authorList>
            <person name="Shi T."/>
            <person name="Rahmani R.S."/>
            <person name="Gugger P.F."/>
            <person name="Wang M."/>
            <person name="Li H."/>
            <person name="Zhang Y."/>
            <person name="Li Z."/>
            <person name="Wang Q."/>
            <person name="Van de Peer Y."/>
            <person name="Marchal K."/>
            <person name="Chen J."/>
        </authorList>
    </citation>
    <scope>NUCLEOTIDE SEQUENCE [LARGE SCALE GENOMIC DNA]</scope>
    <source>
        <tissue evidence="9">Leaf</tissue>
    </source>
</reference>
<evidence type="ECO:0000256" key="1">
    <source>
        <dbReference type="ARBA" id="ARBA00004609"/>
    </source>
</evidence>
<dbReference type="Pfam" id="PF02469">
    <property type="entry name" value="Fasciclin"/>
    <property type="match status" value="1"/>
</dbReference>
<evidence type="ECO:0000256" key="4">
    <source>
        <dbReference type="ARBA" id="ARBA00022622"/>
    </source>
</evidence>
<gene>
    <name evidence="9" type="ORF">HUJ06_022994</name>
</gene>
<keyword evidence="4" id="KW-0336">GPI-anchor</keyword>